<accession>A0A840E455</accession>
<keyword evidence="3" id="KW-1185">Reference proteome</keyword>
<evidence type="ECO:0000256" key="1">
    <source>
        <dbReference type="SAM" id="SignalP"/>
    </source>
</evidence>
<reference evidence="2 3" key="1">
    <citation type="submission" date="2020-08" db="EMBL/GenBank/DDBJ databases">
        <title>Genomic Encyclopedia of Type Strains, Phase IV (KMG-IV): sequencing the most valuable type-strain genomes for metagenomic binning, comparative biology and taxonomic classification.</title>
        <authorList>
            <person name="Goeker M."/>
        </authorList>
    </citation>
    <scope>NUCLEOTIDE SEQUENCE [LARGE SCALE GENOMIC DNA]</scope>
    <source>
        <strain evidence="2 3">DSM 105137</strain>
    </source>
</reference>
<dbReference type="EMBL" id="JACIFF010000002">
    <property type="protein sequence ID" value="MBB4078522.1"/>
    <property type="molecule type" value="Genomic_DNA"/>
</dbReference>
<proteinExistence type="predicted"/>
<dbReference type="AlphaFoldDB" id="A0A840E455"/>
<dbReference type="Proteomes" id="UP000576209">
    <property type="component" value="Unassembled WGS sequence"/>
</dbReference>
<sequence>MMKFTSGLLLALLLSGGVSADKYASLVNQKATEVAYTSQQEWLSVRVPSGDPATKVRTVKNSFIPAILYWGWNGTLDCDVSPDYSGKVLRNAMQRAADSLNLQQRIGDNRKLEITIDAHPSGFQYTNRGSTVILLVAYSTSSLEAIIPAGGDLHVSYRLVDGDESVATGSALALNADVPVRNVWKSTKKFTWFYLSQYESELARMATSVMEEIAGEL</sequence>
<gene>
    <name evidence="2" type="ORF">GGR28_001135</name>
</gene>
<evidence type="ECO:0000313" key="2">
    <source>
        <dbReference type="EMBL" id="MBB4078522.1"/>
    </source>
</evidence>
<dbReference type="RefSeq" id="WP_183494767.1">
    <property type="nucleotide sequence ID" value="NZ_JACIFF010000002.1"/>
</dbReference>
<evidence type="ECO:0008006" key="4">
    <source>
        <dbReference type="Google" id="ProtNLM"/>
    </source>
</evidence>
<feature type="chain" id="PRO_5032306708" description="DUF3313 domain-containing protein" evidence="1">
    <location>
        <begin position="21"/>
        <end position="217"/>
    </location>
</feature>
<protein>
    <recommendedName>
        <fullName evidence="4">DUF3313 domain-containing protein</fullName>
    </recommendedName>
</protein>
<comment type="caution">
    <text evidence="2">The sequence shown here is derived from an EMBL/GenBank/DDBJ whole genome shotgun (WGS) entry which is preliminary data.</text>
</comment>
<organism evidence="2 3">
    <name type="scientific">Neolewinella aquimaris</name>
    <dbReference type="NCBI Taxonomy" id="1835722"/>
    <lineage>
        <taxon>Bacteria</taxon>
        <taxon>Pseudomonadati</taxon>
        <taxon>Bacteroidota</taxon>
        <taxon>Saprospiria</taxon>
        <taxon>Saprospirales</taxon>
        <taxon>Lewinellaceae</taxon>
        <taxon>Neolewinella</taxon>
    </lineage>
</organism>
<name>A0A840E455_9BACT</name>
<feature type="signal peptide" evidence="1">
    <location>
        <begin position="1"/>
        <end position="20"/>
    </location>
</feature>
<keyword evidence="1" id="KW-0732">Signal</keyword>
<evidence type="ECO:0000313" key="3">
    <source>
        <dbReference type="Proteomes" id="UP000576209"/>
    </source>
</evidence>